<keyword evidence="3" id="KW-1185">Reference proteome</keyword>
<dbReference type="Proteomes" id="UP000091857">
    <property type="component" value="Chromosome 6"/>
</dbReference>
<dbReference type="OrthoDB" id="1921697at2759"/>
<feature type="compositionally biased region" description="Basic and acidic residues" evidence="1">
    <location>
        <begin position="459"/>
        <end position="469"/>
    </location>
</feature>
<comment type="caution">
    <text evidence="2">The sequence shown here is derived from an EMBL/GenBank/DDBJ whole genome shotgun (WGS) entry which is preliminary data.</text>
</comment>
<feature type="compositionally biased region" description="Basic and acidic residues" evidence="1">
    <location>
        <begin position="418"/>
        <end position="427"/>
    </location>
</feature>
<feature type="region of interest" description="Disordered" evidence="1">
    <location>
        <begin position="418"/>
        <end position="439"/>
    </location>
</feature>
<accession>A0A2C9VSY1</accession>
<proteinExistence type="predicted"/>
<dbReference type="EMBL" id="CM004392">
    <property type="protein sequence ID" value="OAY48508.1"/>
    <property type="molecule type" value="Genomic_DNA"/>
</dbReference>
<dbReference type="PANTHER" id="PTHR35468:SF1">
    <property type="entry name" value="MYOSIN-LIKE PROTEIN"/>
    <property type="match status" value="1"/>
</dbReference>
<dbReference type="STRING" id="3983.A0A2C9VSY1"/>
<evidence type="ECO:0000313" key="2">
    <source>
        <dbReference type="EMBL" id="OAY48508.1"/>
    </source>
</evidence>
<organism evidence="2 3">
    <name type="scientific">Manihot esculenta</name>
    <name type="common">Cassava</name>
    <name type="synonym">Jatropha manihot</name>
    <dbReference type="NCBI Taxonomy" id="3983"/>
    <lineage>
        <taxon>Eukaryota</taxon>
        <taxon>Viridiplantae</taxon>
        <taxon>Streptophyta</taxon>
        <taxon>Embryophyta</taxon>
        <taxon>Tracheophyta</taxon>
        <taxon>Spermatophyta</taxon>
        <taxon>Magnoliopsida</taxon>
        <taxon>eudicotyledons</taxon>
        <taxon>Gunneridae</taxon>
        <taxon>Pentapetalae</taxon>
        <taxon>rosids</taxon>
        <taxon>fabids</taxon>
        <taxon>Malpighiales</taxon>
        <taxon>Euphorbiaceae</taxon>
        <taxon>Crotonoideae</taxon>
        <taxon>Manihoteae</taxon>
        <taxon>Manihot</taxon>
    </lineage>
</organism>
<evidence type="ECO:0000256" key="1">
    <source>
        <dbReference type="SAM" id="MobiDB-lite"/>
    </source>
</evidence>
<name>A0A2C9VSY1_MANES</name>
<feature type="region of interest" description="Disordered" evidence="1">
    <location>
        <begin position="72"/>
        <end position="91"/>
    </location>
</feature>
<evidence type="ECO:0000313" key="3">
    <source>
        <dbReference type="Proteomes" id="UP000091857"/>
    </source>
</evidence>
<reference evidence="3" key="1">
    <citation type="journal article" date="2016" name="Nat. Biotechnol.">
        <title>Sequencing wild and cultivated cassava and related species reveals extensive interspecific hybridization and genetic diversity.</title>
        <authorList>
            <person name="Bredeson J.V."/>
            <person name="Lyons J.B."/>
            <person name="Prochnik S.E."/>
            <person name="Wu G.A."/>
            <person name="Ha C.M."/>
            <person name="Edsinger-Gonzales E."/>
            <person name="Grimwood J."/>
            <person name="Schmutz J."/>
            <person name="Rabbi I.Y."/>
            <person name="Egesi C."/>
            <person name="Nauluvula P."/>
            <person name="Lebot V."/>
            <person name="Ndunguru J."/>
            <person name="Mkamilo G."/>
            <person name="Bart R.S."/>
            <person name="Setter T.L."/>
            <person name="Gleadow R.M."/>
            <person name="Kulakow P."/>
            <person name="Ferguson M.E."/>
            <person name="Rounsley S."/>
            <person name="Rokhsar D.S."/>
        </authorList>
    </citation>
    <scope>NUCLEOTIDE SEQUENCE [LARGE SCALE GENOMIC DNA]</scope>
    <source>
        <strain evidence="3">cv. AM560-2</strain>
    </source>
</reference>
<dbReference type="AlphaFoldDB" id="A0A2C9VSY1"/>
<protein>
    <submittedName>
        <fullName evidence="2">Uncharacterized protein</fullName>
    </submittedName>
</protein>
<dbReference type="Gramene" id="Manes.06G163200.3.v8.1">
    <property type="protein sequence ID" value="Manes.06G163200.3.v8.1.CDS"/>
    <property type="gene ID" value="Manes.06G163200.v8.1"/>
</dbReference>
<dbReference type="PANTHER" id="PTHR35468">
    <property type="entry name" value="MYOSIN-LIKE PROTEIN"/>
    <property type="match status" value="1"/>
</dbReference>
<feature type="compositionally biased region" description="Polar residues" evidence="1">
    <location>
        <begin position="1"/>
        <end position="11"/>
    </location>
</feature>
<feature type="region of interest" description="Disordered" evidence="1">
    <location>
        <begin position="459"/>
        <end position="495"/>
    </location>
</feature>
<sequence length="521" mass="59952">MDKATIITTLTARRPKRQYPPAPPAPRILQLPRRKPPAKASAAKSGLQRNRKGKLETLFDQEREFTRGVMPIVTVSGGGDDQSEERRERVERRESVVMEEEKWKFQAEMLRAECNLLRMEREIAVKKMERRRVHVERALRSAVQTLLSGREKMCDGKNARVVLEEGIIELVEKLDKLQRRSRNKDLDVRKCSNFDKQASLLQRRLEKFSGGSDEIYVKEIQEMAEASLSINTSSSTKENFVSTRSSSSNNVQMEVLRRKMEGLSNGSLLERMEFEYGLMLSTEATSSNFAATSKQIESSELSSSSVRQPCKEREPYEERACSGCCKAIVQRVVEQVRAETEQWSQMQEMLGQVRDEMEELQASRDFWEDRALDYDHQIQLLHSAVKEWRRKALSSEAKANDLKAQAILLRAELEKLRKEKTREETSRTKSSAANLHDSPNEMEKRVLVCRLKENRQPNDDCCKQESLGDRRKKQPTCSSRINETKRSPFRDLGNSPTLVRQNSRAVFPLHCPLPANVMRDS</sequence>
<dbReference type="Gramene" id="Manes.06G163200.1.v8.1">
    <property type="protein sequence ID" value="Manes.06G163200.1.v8.1.CDS"/>
    <property type="gene ID" value="Manes.06G163200.v8.1"/>
</dbReference>
<feature type="region of interest" description="Disordered" evidence="1">
    <location>
        <begin position="1"/>
        <end position="57"/>
    </location>
</feature>
<gene>
    <name evidence="2" type="ORF">MANES_06G163200v8</name>
</gene>